<keyword evidence="2" id="KW-0472">Membrane</keyword>
<evidence type="ECO:0008006" key="5">
    <source>
        <dbReference type="Google" id="ProtNLM"/>
    </source>
</evidence>
<feature type="compositionally biased region" description="Basic and acidic residues" evidence="1">
    <location>
        <begin position="62"/>
        <end position="83"/>
    </location>
</feature>
<feature type="transmembrane region" description="Helical" evidence="2">
    <location>
        <begin position="12"/>
        <end position="32"/>
    </location>
</feature>
<proteinExistence type="predicted"/>
<dbReference type="RefSeq" id="WP_344433953.1">
    <property type="nucleotide sequence ID" value="NZ_BAAASL010000004.1"/>
</dbReference>
<reference evidence="3 4" key="1">
    <citation type="journal article" date="2019" name="Int. J. Syst. Evol. Microbiol.">
        <title>The Global Catalogue of Microorganisms (GCM) 10K type strain sequencing project: providing services to taxonomists for standard genome sequencing and annotation.</title>
        <authorList>
            <consortium name="The Broad Institute Genomics Platform"/>
            <consortium name="The Broad Institute Genome Sequencing Center for Infectious Disease"/>
            <person name="Wu L."/>
            <person name="Ma J."/>
        </authorList>
    </citation>
    <scope>NUCLEOTIDE SEQUENCE [LARGE SCALE GENOMIC DNA]</scope>
    <source>
        <strain evidence="3 4">JCM 4542</strain>
    </source>
</reference>
<protein>
    <recommendedName>
        <fullName evidence="5">DUF2842 domain-containing protein</fullName>
    </recommendedName>
</protein>
<keyword evidence="2" id="KW-0812">Transmembrane</keyword>
<gene>
    <name evidence="3" type="ORF">GCM10010315_14520</name>
</gene>
<evidence type="ECO:0000313" key="3">
    <source>
        <dbReference type="EMBL" id="GAA2711877.1"/>
    </source>
</evidence>
<dbReference type="Proteomes" id="UP001500886">
    <property type="component" value="Unassembled WGS sequence"/>
</dbReference>
<feature type="compositionally biased region" description="Low complexity" evidence="1">
    <location>
        <begin position="84"/>
        <end position="96"/>
    </location>
</feature>
<comment type="caution">
    <text evidence="3">The sequence shown here is derived from an EMBL/GenBank/DDBJ whole genome shotgun (WGS) entry which is preliminary data.</text>
</comment>
<accession>A0ABN3TMN8</accession>
<keyword evidence="2" id="KW-1133">Transmembrane helix</keyword>
<name>A0ABN3TMN8_9ACTN</name>
<feature type="region of interest" description="Disordered" evidence="1">
    <location>
        <begin position="62"/>
        <end position="96"/>
    </location>
</feature>
<organism evidence="3 4">
    <name type="scientific">Streptomyces luteosporeus</name>
    <dbReference type="NCBI Taxonomy" id="173856"/>
    <lineage>
        <taxon>Bacteria</taxon>
        <taxon>Bacillati</taxon>
        <taxon>Actinomycetota</taxon>
        <taxon>Actinomycetes</taxon>
        <taxon>Kitasatosporales</taxon>
        <taxon>Streptomycetaceae</taxon>
        <taxon>Streptomyces</taxon>
    </lineage>
</organism>
<evidence type="ECO:0000313" key="4">
    <source>
        <dbReference type="Proteomes" id="UP001500886"/>
    </source>
</evidence>
<evidence type="ECO:0000256" key="2">
    <source>
        <dbReference type="SAM" id="Phobius"/>
    </source>
</evidence>
<evidence type="ECO:0000256" key="1">
    <source>
        <dbReference type="SAM" id="MobiDB-lite"/>
    </source>
</evidence>
<dbReference type="EMBL" id="BAAASL010000004">
    <property type="protein sequence ID" value="GAA2711877.1"/>
    <property type="molecule type" value="Genomic_DNA"/>
</dbReference>
<sequence length="96" mass="10086">MVRHDRGPTGAFGRILVLLVAGLWCWAVYRLLLQPGRAGFMEGIVAAGGWGLSLLPVHCAPRGREGSRRAPDDDRPGDGRPGDAGEAVGDAVGEEP</sequence>
<keyword evidence="4" id="KW-1185">Reference proteome</keyword>